<dbReference type="AlphaFoldDB" id="A0A839SUR4"/>
<evidence type="ECO:0000313" key="2">
    <source>
        <dbReference type="EMBL" id="MBB3066531.1"/>
    </source>
</evidence>
<dbReference type="GO" id="GO:0008889">
    <property type="term" value="F:glycerophosphodiester phosphodiesterase activity"/>
    <property type="evidence" value="ECO:0007669"/>
    <property type="project" value="UniProtKB-EC"/>
</dbReference>
<dbReference type="EC" id="3.1.4.46" evidence="2"/>
<sequence length="242" mass="26354">MLTLPPFIAHRGASADAPENSLEAFRKAAELGASWVEFDVMLTADGVPVVHHDDNLRRIAGVDRDMAETDFAELQEVNATLATAIPSLEETLAVLGKAGLLANVEIKPTPGRATETARRTIDTLRGHWGHDTPPLLSSFDWQALAVAADVMPEWPRGVLIDFRDTPDADWRRAADRLGAFSLHLDQRSATPALVDEAKALGLRVLTYTVNDPDRARALWNMEVDSVFTDHVTAIGEAAKSSE</sequence>
<dbReference type="Proteomes" id="UP000581135">
    <property type="component" value="Unassembled WGS sequence"/>
</dbReference>
<name>A0A839SUR4_9PROT</name>
<keyword evidence="2" id="KW-0378">Hydrolase</keyword>
<dbReference type="SUPFAM" id="SSF51695">
    <property type="entry name" value="PLC-like phosphodiesterases"/>
    <property type="match status" value="1"/>
</dbReference>
<dbReference type="PANTHER" id="PTHR46211">
    <property type="entry name" value="GLYCEROPHOSPHORYL DIESTER PHOSPHODIESTERASE"/>
    <property type="match status" value="1"/>
</dbReference>
<evidence type="ECO:0000313" key="3">
    <source>
        <dbReference type="Proteomes" id="UP000581135"/>
    </source>
</evidence>
<evidence type="ECO:0000259" key="1">
    <source>
        <dbReference type="PROSITE" id="PS51704"/>
    </source>
</evidence>
<proteinExistence type="predicted"/>
<protein>
    <submittedName>
        <fullName evidence="2">Glycerophosphoryl diester phosphodiesterase</fullName>
        <ecNumber evidence="2">3.1.4.46</ecNumber>
    </submittedName>
</protein>
<dbReference type="InterPro" id="IPR030395">
    <property type="entry name" value="GP_PDE_dom"/>
</dbReference>
<dbReference type="PANTHER" id="PTHR46211:SF1">
    <property type="entry name" value="GLYCEROPHOSPHODIESTER PHOSPHODIESTERASE, CYTOPLASMIC"/>
    <property type="match status" value="1"/>
</dbReference>
<accession>A0A839SUR4</accession>
<dbReference type="PROSITE" id="PS51704">
    <property type="entry name" value="GP_PDE"/>
    <property type="match status" value="1"/>
</dbReference>
<dbReference type="InterPro" id="IPR017946">
    <property type="entry name" value="PLC-like_Pdiesterase_TIM-brl"/>
</dbReference>
<dbReference type="Gene3D" id="3.20.20.190">
    <property type="entry name" value="Phosphatidylinositol (PI) phosphodiesterase"/>
    <property type="match status" value="1"/>
</dbReference>
<gene>
    <name evidence="2" type="ORF">FHR98_002839</name>
</gene>
<dbReference type="RefSeq" id="WP_183417366.1">
    <property type="nucleotide sequence ID" value="NZ_JACHXA010000009.1"/>
</dbReference>
<comment type="caution">
    <text evidence="2">The sequence shown here is derived from an EMBL/GenBank/DDBJ whole genome shotgun (WGS) entry which is preliminary data.</text>
</comment>
<keyword evidence="3" id="KW-1185">Reference proteome</keyword>
<dbReference type="Pfam" id="PF03009">
    <property type="entry name" value="GDPD"/>
    <property type="match status" value="1"/>
</dbReference>
<dbReference type="GO" id="GO:0006629">
    <property type="term" value="P:lipid metabolic process"/>
    <property type="evidence" value="ECO:0007669"/>
    <property type="project" value="InterPro"/>
</dbReference>
<feature type="domain" description="GP-PDE" evidence="1">
    <location>
        <begin position="5"/>
        <end position="238"/>
    </location>
</feature>
<dbReference type="EMBL" id="JACHXA010000009">
    <property type="protein sequence ID" value="MBB3066531.1"/>
    <property type="molecule type" value="Genomic_DNA"/>
</dbReference>
<reference evidence="2 3" key="1">
    <citation type="submission" date="2020-08" db="EMBL/GenBank/DDBJ databases">
        <title>Genomic Encyclopedia of Type Strains, Phase III (KMG-III): the genomes of soil and plant-associated and newly described type strains.</title>
        <authorList>
            <person name="Whitman W."/>
        </authorList>
    </citation>
    <scope>NUCLEOTIDE SEQUENCE [LARGE SCALE GENOMIC DNA]</scope>
    <source>
        <strain evidence="2 3">CECT 8803</strain>
    </source>
</reference>
<organism evidence="2 3">
    <name type="scientific">Limibacillus halophilus</name>
    <dbReference type="NCBI Taxonomy" id="1579333"/>
    <lineage>
        <taxon>Bacteria</taxon>
        <taxon>Pseudomonadati</taxon>
        <taxon>Pseudomonadota</taxon>
        <taxon>Alphaproteobacteria</taxon>
        <taxon>Rhodospirillales</taxon>
        <taxon>Rhodovibrionaceae</taxon>
        <taxon>Limibacillus</taxon>
    </lineage>
</organism>